<accession>A0A124GP24</accession>
<protein>
    <submittedName>
        <fullName evidence="1">Uncharacterized protein</fullName>
    </submittedName>
</protein>
<name>A0A124GP24_PICGL</name>
<geneLocation type="mitochondrion" evidence="1"/>
<reference evidence="1" key="1">
    <citation type="journal article" date="2015" name="Genome Biol. Evol.">
        <title>Organellar Genomes of White Spruce (Picea glauca): Assembly and Annotation.</title>
        <authorList>
            <person name="Jackman S.D."/>
            <person name="Warren R.L."/>
            <person name="Gibb E.A."/>
            <person name="Vandervalk B.P."/>
            <person name="Mohamadi H."/>
            <person name="Chu J."/>
            <person name="Raymond A."/>
            <person name="Pleasance S."/>
            <person name="Coope R."/>
            <person name="Wildung M.R."/>
            <person name="Ritland C.E."/>
            <person name="Bousquet J."/>
            <person name="Jones S.J."/>
            <person name="Bohlmann J."/>
            <person name="Birol I."/>
        </authorList>
    </citation>
    <scope>NUCLEOTIDE SEQUENCE [LARGE SCALE GENOMIC DNA]</scope>
    <source>
        <tissue evidence="1">Flushing bud</tissue>
    </source>
</reference>
<dbReference type="AlphaFoldDB" id="A0A124GP24"/>
<keyword evidence="1" id="KW-0496">Mitochondrion</keyword>
<evidence type="ECO:0000313" key="1">
    <source>
        <dbReference type="EMBL" id="KUM50646.1"/>
    </source>
</evidence>
<gene>
    <name evidence="1" type="ORF">ABT39_MTgene490</name>
</gene>
<dbReference type="EMBL" id="LKAM01000001">
    <property type="protein sequence ID" value="KUM50646.1"/>
    <property type="molecule type" value="Genomic_DNA"/>
</dbReference>
<sequence length="58" mass="6710">MCPNLFLQPGMRGTIIYILGGGQTSFTRPARYYLGIWTDSFFRIGGPLCRYHFTTYPR</sequence>
<comment type="caution">
    <text evidence="1">The sequence shown here is derived from an EMBL/GenBank/DDBJ whole genome shotgun (WGS) entry which is preliminary data.</text>
</comment>
<proteinExistence type="predicted"/>
<organism evidence="1">
    <name type="scientific">Picea glauca</name>
    <name type="common">White spruce</name>
    <name type="synonym">Pinus glauca</name>
    <dbReference type="NCBI Taxonomy" id="3330"/>
    <lineage>
        <taxon>Eukaryota</taxon>
        <taxon>Viridiplantae</taxon>
        <taxon>Streptophyta</taxon>
        <taxon>Embryophyta</taxon>
        <taxon>Tracheophyta</taxon>
        <taxon>Spermatophyta</taxon>
        <taxon>Pinopsida</taxon>
        <taxon>Pinidae</taxon>
        <taxon>Conifers I</taxon>
        <taxon>Pinales</taxon>
        <taxon>Pinaceae</taxon>
        <taxon>Picea</taxon>
    </lineage>
</organism>